<protein>
    <submittedName>
        <fullName evidence="6">HTH-type transcriptional regulator CysB</fullName>
    </submittedName>
</protein>
<dbReference type="OrthoDB" id="5297026at2"/>
<dbReference type="InterPro" id="IPR036390">
    <property type="entry name" value="WH_DNA-bd_sf"/>
</dbReference>
<evidence type="ECO:0000256" key="2">
    <source>
        <dbReference type="ARBA" id="ARBA00023015"/>
    </source>
</evidence>
<dbReference type="SUPFAM" id="SSF46785">
    <property type="entry name" value="Winged helix' DNA-binding domain"/>
    <property type="match status" value="1"/>
</dbReference>
<comment type="similarity">
    <text evidence="1">Belongs to the LysR transcriptional regulatory family.</text>
</comment>
<dbReference type="CDD" id="cd08413">
    <property type="entry name" value="PBP2_CysB_like"/>
    <property type="match status" value="1"/>
</dbReference>
<dbReference type="GO" id="GO:0000976">
    <property type="term" value="F:transcription cis-regulatory region binding"/>
    <property type="evidence" value="ECO:0007669"/>
    <property type="project" value="TreeGrafter"/>
</dbReference>
<evidence type="ECO:0000313" key="6">
    <source>
        <dbReference type="EMBL" id="TSE36506.1"/>
    </source>
</evidence>
<dbReference type="SUPFAM" id="SSF53850">
    <property type="entry name" value="Periplasmic binding protein-like II"/>
    <property type="match status" value="1"/>
</dbReference>
<keyword evidence="4" id="KW-0804">Transcription</keyword>
<keyword evidence="7" id="KW-1185">Reference proteome</keyword>
<evidence type="ECO:0000259" key="5">
    <source>
        <dbReference type="PROSITE" id="PS50931"/>
    </source>
</evidence>
<organism evidence="6 7">
    <name type="scientific">Tepidimonas charontis</name>
    <dbReference type="NCBI Taxonomy" id="2267262"/>
    <lineage>
        <taxon>Bacteria</taxon>
        <taxon>Pseudomonadati</taxon>
        <taxon>Pseudomonadota</taxon>
        <taxon>Betaproteobacteria</taxon>
        <taxon>Burkholderiales</taxon>
        <taxon>Tepidimonas</taxon>
    </lineage>
</organism>
<evidence type="ECO:0000256" key="3">
    <source>
        <dbReference type="ARBA" id="ARBA00023125"/>
    </source>
</evidence>
<dbReference type="InterPro" id="IPR005119">
    <property type="entry name" value="LysR_subst-bd"/>
</dbReference>
<comment type="caution">
    <text evidence="6">The sequence shown here is derived from an EMBL/GenBank/DDBJ whole genome shotgun (WGS) entry which is preliminary data.</text>
</comment>
<dbReference type="NCBIfam" id="NF009327">
    <property type="entry name" value="PRK12684.1"/>
    <property type="match status" value="1"/>
</dbReference>
<keyword evidence="3" id="KW-0238">DNA-binding</keyword>
<feature type="domain" description="HTH lysR-type" evidence="5">
    <location>
        <begin position="1"/>
        <end position="60"/>
    </location>
</feature>
<dbReference type="RefSeq" id="WP_144327167.1">
    <property type="nucleotide sequence ID" value="NZ_VJON01000001.1"/>
</dbReference>
<dbReference type="PRINTS" id="PR00039">
    <property type="entry name" value="HTHLYSR"/>
</dbReference>
<reference evidence="6 7" key="1">
    <citation type="submission" date="2019-07" db="EMBL/GenBank/DDBJ databases">
        <title>Tepidimonas charontis SPSP-6 draft genome.</title>
        <authorList>
            <person name="Da Costa M.S."/>
            <person name="Froufe H.J.C."/>
            <person name="Egas C."/>
            <person name="Albuquerque L."/>
        </authorList>
    </citation>
    <scope>NUCLEOTIDE SEQUENCE [LARGE SCALE GENOMIC DNA]</scope>
    <source>
        <strain evidence="6 7">SPSP-6</strain>
    </source>
</reference>
<dbReference type="Gene3D" id="3.40.190.10">
    <property type="entry name" value="Periplasmic binding protein-like II"/>
    <property type="match status" value="2"/>
</dbReference>
<keyword evidence="2" id="KW-0805">Transcription regulation</keyword>
<gene>
    <name evidence="6" type="primary">cysB</name>
    <name evidence="6" type="ORF">Tchar_00131</name>
</gene>
<dbReference type="PROSITE" id="PS50931">
    <property type="entry name" value="HTH_LYSR"/>
    <property type="match status" value="1"/>
</dbReference>
<dbReference type="InterPro" id="IPR000847">
    <property type="entry name" value="LysR_HTH_N"/>
</dbReference>
<proteinExistence type="inferred from homology"/>
<dbReference type="EMBL" id="VJON01000001">
    <property type="protein sequence ID" value="TSE36506.1"/>
    <property type="molecule type" value="Genomic_DNA"/>
</dbReference>
<dbReference type="InterPro" id="IPR036388">
    <property type="entry name" value="WH-like_DNA-bd_sf"/>
</dbReference>
<sequence length="314" mass="35262">MNLHQFRFVQEAVRRNLNLTEAAKALHTSQPGVSKAILELEDELGVDIFARHGKRIKRLTEPGREVVRCIDIILREVQNLKRIGQEYAAQDSGTLSIATTHTQARYVLPAPVARLRQTYPKVTVSLHQGAPDQVARWVLEDVADIGIATESLTQYPDLVTLPCYDWQHALVLPPGHPLLARERITLEDLAAYPLITYHPTFTGRTRIDQAFAQRGLTPQIVLEAIDSDVIKTYVRLGMGVGIVAEMAVQGDERSPDLVARPAGHLFGHNVARVAFKRGAYLRQFVLRFAEFLSERLTRELILRTMEGGGQDYQM</sequence>
<name>A0A554XL13_9BURK</name>
<dbReference type="InterPro" id="IPR037423">
    <property type="entry name" value="CysB_PBP2"/>
</dbReference>
<dbReference type="Pfam" id="PF03466">
    <property type="entry name" value="LysR_substrate"/>
    <property type="match status" value="1"/>
</dbReference>
<dbReference type="Gene3D" id="1.10.10.10">
    <property type="entry name" value="Winged helix-like DNA-binding domain superfamily/Winged helix DNA-binding domain"/>
    <property type="match status" value="1"/>
</dbReference>
<accession>A0A554XL13</accession>
<dbReference type="PANTHER" id="PTHR30126">
    <property type="entry name" value="HTH-TYPE TRANSCRIPTIONAL REGULATOR"/>
    <property type="match status" value="1"/>
</dbReference>
<evidence type="ECO:0000256" key="4">
    <source>
        <dbReference type="ARBA" id="ARBA00023163"/>
    </source>
</evidence>
<dbReference type="GO" id="GO:0019344">
    <property type="term" value="P:cysteine biosynthetic process"/>
    <property type="evidence" value="ECO:0007669"/>
    <property type="project" value="TreeGrafter"/>
</dbReference>
<evidence type="ECO:0000313" key="7">
    <source>
        <dbReference type="Proteomes" id="UP000318294"/>
    </source>
</evidence>
<evidence type="ECO:0000256" key="1">
    <source>
        <dbReference type="ARBA" id="ARBA00009437"/>
    </source>
</evidence>
<dbReference type="Proteomes" id="UP000318294">
    <property type="component" value="Unassembled WGS sequence"/>
</dbReference>
<dbReference type="PANTHER" id="PTHR30126:SF6">
    <property type="entry name" value="HTH-TYPE TRANSCRIPTIONAL REGULATOR CYSB-RELATED"/>
    <property type="match status" value="1"/>
</dbReference>
<dbReference type="GO" id="GO:0003700">
    <property type="term" value="F:DNA-binding transcription factor activity"/>
    <property type="evidence" value="ECO:0007669"/>
    <property type="project" value="InterPro"/>
</dbReference>
<dbReference type="Pfam" id="PF00126">
    <property type="entry name" value="HTH_1"/>
    <property type="match status" value="1"/>
</dbReference>
<dbReference type="AlphaFoldDB" id="A0A554XL13"/>